<accession>A0A8S0Y752</accession>
<dbReference type="InterPro" id="IPR037075">
    <property type="entry name" value="HCHO-activating_enzyme_sf"/>
</dbReference>
<evidence type="ECO:0000259" key="2">
    <source>
        <dbReference type="Pfam" id="PF08714"/>
    </source>
</evidence>
<keyword evidence="1" id="KW-0456">Lyase</keyword>
<dbReference type="GO" id="GO:0016840">
    <property type="term" value="F:carbon-nitrogen lyase activity"/>
    <property type="evidence" value="ECO:0007669"/>
    <property type="project" value="InterPro"/>
</dbReference>
<evidence type="ECO:0000313" key="4">
    <source>
        <dbReference type="Proteomes" id="UP000494216"/>
    </source>
</evidence>
<feature type="domain" description="Formaldehyde-activating enzyme" evidence="2">
    <location>
        <begin position="1"/>
        <end position="37"/>
    </location>
</feature>
<dbReference type="Proteomes" id="UP000494216">
    <property type="component" value="Unassembled WGS sequence"/>
</dbReference>
<organism evidence="3 4">
    <name type="scientific">Candidatus Methylobacter favarea</name>
    <dbReference type="NCBI Taxonomy" id="2707345"/>
    <lineage>
        <taxon>Bacteria</taxon>
        <taxon>Pseudomonadati</taxon>
        <taxon>Pseudomonadota</taxon>
        <taxon>Gammaproteobacteria</taxon>
        <taxon>Methylococcales</taxon>
        <taxon>Methylococcaceae</taxon>
        <taxon>Methylobacter</taxon>
    </lineage>
</organism>
<comment type="caution">
    <text evidence="3">The sequence shown here is derived from an EMBL/GenBank/DDBJ whole genome shotgun (WGS) entry which is preliminary data.</text>
</comment>
<dbReference type="InterPro" id="IPR020568">
    <property type="entry name" value="Ribosomal_Su5_D2-typ_SF"/>
</dbReference>
<dbReference type="Pfam" id="PF08714">
    <property type="entry name" value="Fae"/>
    <property type="match status" value="1"/>
</dbReference>
<dbReference type="EMBL" id="CADCXN010000124">
    <property type="protein sequence ID" value="CAA9892909.1"/>
    <property type="molecule type" value="Genomic_DNA"/>
</dbReference>
<dbReference type="GO" id="GO:0016051">
    <property type="term" value="P:carbohydrate biosynthetic process"/>
    <property type="evidence" value="ECO:0007669"/>
    <property type="project" value="InterPro"/>
</dbReference>
<sequence length="63" mass="7332">MLALAAPNLMAKPNTVMFNKVEIKNEQQASQMFGRAKRREFFWGFFIVALLRVNIPIQESLFE</sequence>
<reference evidence="3 4" key="1">
    <citation type="submission" date="2020-02" db="EMBL/GenBank/DDBJ databases">
        <authorList>
            <person name="Hogendoorn C."/>
        </authorList>
    </citation>
    <scope>NUCLEOTIDE SEQUENCE [LARGE SCALE GENOMIC DNA]</scope>
    <source>
        <strain evidence="3">METHB21</strain>
    </source>
</reference>
<proteinExistence type="predicted"/>
<dbReference type="Gene3D" id="3.30.230.60">
    <property type="entry name" value="Formaldehyde-activating enzyme"/>
    <property type="match status" value="1"/>
</dbReference>
<evidence type="ECO:0000256" key="1">
    <source>
        <dbReference type="ARBA" id="ARBA00023239"/>
    </source>
</evidence>
<evidence type="ECO:0000313" key="3">
    <source>
        <dbReference type="EMBL" id="CAA9892909.1"/>
    </source>
</evidence>
<dbReference type="AlphaFoldDB" id="A0A8S0Y752"/>
<keyword evidence="4" id="KW-1185">Reference proteome</keyword>
<name>A0A8S0Y752_9GAMM</name>
<dbReference type="SUPFAM" id="SSF54211">
    <property type="entry name" value="Ribosomal protein S5 domain 2-like"/>
    <property type="match status" value="1"/>
</dbReference>
<protein>
    <recommendedName>
        <fullName evidence="2">Formaldehyde-activating enzyme domain-containing protein</fullName>
    </recommendedName>
</protein>
<gene>
    <name evidence="3" type="ORF">METHB2_90016</name>
</gene>
<dbReference type="InterPro" id="IPR014826">
    <property type="entry name" value="HCHO-activating_enzyme"/>
</dbReference>